<dbReference type="PANTHER" id="PTHR33101:SF10">
    <property type="entry name" value="ROP GUANINE NUCLEOTIDE EXCHANGE FACTOR 12"/>
    <property type="match status" value="1"/>
</dbReference>
<evidence type="ECO:0000256" key="2">
    <source>
        <dbReference type="PROSITE-ProRule" id="PRU00663"/>
    </source>
</evidence>
<dbReference type="FunFam" id="1.20.58.2010:FF:000001">
    <property type="entry name" value="Rop guanine nucleotide exchange factor 14"/>
    <property type="match status" value="1"/>
</dbReference>
<keyword evidence="1 2" id="KW-0344">Guanine-nucleotide releasing factor</keyword>
<evidence type="ECO:0000259" key="4">
    <source>
        <dbReference type="PROSITE" id="PS51334"/>
    </source>
</evidence>
<evidence type="ECO:0000256" key="3">
    <source>
        <dbReference type="SAM" id="MobiDB-lite"/>
    </source>
</evidence>
<dbReference type="PROSITE" id="PS51334">
    <property type="entry name" value="PRONE"/>
    <property type="match status" value="1"/>
</dbReference>
<dbReference type="AlphaFoldDB" id="A0A9Q1JNW7"/>
<dbReference type="Gene3D" id="1.20.58.2010">
    <property type="entry name" value="PRONE domain, subdomain 1"/>
    <property type="match status" value="2"/>
</dbReference>
<evidence type="ECO:0000313" key="6">
    <source>
        <dbReference type="Proteomes" id="UP001153076"/>
    </source>
</evidence>
<dbReference type="InterPro" id="IPR038937">
    <property type="entry name" value="RopGEF"/>
</dbReference>
<feature type="region of interest" description="Disordered" evidence="3">
    <location>
        <begin position="23"/>
        <end position="61"/>
    </location>
</feature>
<comment type="caution">
    <text evidence="5">The sequence shown here is derived from an EMBL/GenBank/DDBJ whole genome shotgun (WGS) entry which is preliminary data.</text>
</comment>
<dbReference type="EMBL" id="JAKOGI010001193">
    <property type="protein sequence ID" value="KAJ8427070.1"/>
    <property type="molecule type" value="Genomic_DNA"/>
</dbReference>
<feature type="domain" description="PRONE" evidence="4">
    <location>
        <begin position="61"/>
        <end position="449"/>
    </location>
</feature>
<proteinExistence type="predicted"/>
<keyword evidence="6" id="KW-1185">Reference proteome</keyword>
<dbReference type="InterPro" id="IPR005512">
    <property type="entry name" value="PRONE_dom"/>
</dbReference>
<sequence>MVQDLLQEQEKYRERLNRFQRMNDNRLTHGHSQSLILESTSTDEFDKSADRPLPLPGPNDVADKDALEKDMDMMKERFSKLLLGEDMSGGGKGVSSALALSNAITNLSTSVFGEHRKLEPMAPENKARWRKEIDWLLSVTNHIVEFVPSQQTSPNGTSMEASTQITHFVMSLLASTSQFIVECENNIMTTKQRDDLQLNIPALRKLDAMLIDCLDNFRDQHEFCYVSNDAKDSEKGATRDDKWWLPGVKIPTNGLSEVTRKWLQFQKDSVNQMLKAAMAINAEVISQMEIPENYIESLPKNGRATLGDAIYKSITADYFDPAEFLSLMDLSSDLKILDLKNRIEASVVIWKRKMTHKDGKSSWGSIVSLEKREIFEERAETILVIIKQQFPGIPQSSLDISKIQFNKDVGHAILESYSRILESLAHKVLSGIEDVLYADSLSQNPSLARHKRNPLSSIAKVTSLKFPNADEEIEKLNATGLALSMTLSDFMGWTTDHREADSKPNEIVPPNEDIKKDGELKVLKLPNLMIPKKPSYLENLGGLRSPTARH</sequence>
<gene>
    <name evidence="5" type="ORF">Cgig2_008939</name>
</gene>
<accession>A0A9Q1JNW7</accession>
<dbReference type="Proteomes" id="UP001153076">
    <property type="component" value="Unassembled WGS sequence"/>
</dbReference>
<dbReference type="GO" id="GO:0005085">
    <property type="term" value="F:guanyl-nucleotide exchange factor activity"/>
    <property type="evidence" value="ECO:0007669"/>
    <property type="project" value="UniProtKB-UniRule"/>
</dbReference>
<evidence type="ECO:0000256" key="1">
    <source>
        <dbReference type="ARBA" id="ARBA00022658"/>
    </source>
</evidence>
<dbReference type="Pfam" id="PF03759">
    <property type="entry name" value="PRONE"/>
    <property type="match status" value="2"/>
</dbReference>
<protein>
    <recommendedName>
        <fullName evidence="4">PRONE domain-containing protein</fullName>
    </recommendedName>
</protein>
<dbReference type="PANTHER" id="PTHR33101">
    <property type="entry name" value="ROP GUANINE NUCLEOTIDE EXCHANGE FACTOR 1"/>
    <property type="match status" value="1"/>
</dbReference>
<dbReference type="FunFam" id="1.20.58.2010:FF:000003">
    <property type="entry name" value="Rop guanine nucleotide exchange factor 14"/>
    <property type="match status" value="1"/>
</dbReference>
<reference evidence="5" key="1">
    <citation type="submission" date="2022-04" db="EMBL/GenBank/DDBJ databases">
        <title>Carnegiea gigantea Genome sequencing and assembly v2.</title>
        <authorList>
            <person name="Copetti D."/>
            <person name="Sanderson M.J."/>
            <person name="Burquez A."/>
            <person name="Wojciechowski M.F."/>
        </authorList>
    </citation>
    <scope>NUCLEOTIDE SEQUENCE</scope>
    <source>
        <strain evidence="5">SGP5-SGP5p</strain>
        <tissue evidence="5">Aerial part</tissue>
    </source>
</reference>
<name>A0A9Q1JNW7_9CARY</name>
<evidence type="ECO:0000313" key="5">
    <source>
        <dbReference type="EMBL" id="KAJ8427070.1"/>
    </source>
</evidence>
<organism evidence="5 6">
    <name type="scientific">Carnegiea gigantea</name>
    <dbReference type="NCBI Taxonomy" id="171969"/>
    <lineage>
        <taxon>Eukaryota</taxon>
        <taxon>Viridiplantae</taxon>
        <taxon>Streptophyta</taxon>
        <taxon>Embryophyta</taxon>
        <taxon>Tracheophyta</taxon>
        <taxon>Spermatophyta</taxon>
        <taxon>Magnoliopsida</taxon>
        <taxon>eudicotyledons</taxon>
        <taxon>Gunneridae</taxon>
        <taxon>Pentapetalae</taxon>
        <taxon>Caryophyllales</taxon>
        <taxon>Cactineae</taxon>
        <taxon>Cactaceae</taxon>
        <taxon>Cactoideae</taxon>
        <taxon>Echinocereeae</taxon>
        <taxon>Carnegiea</taxon>
    </lineage>
</organism>
<feature type="compositionally biased region" description="Polar residues" evidence="3">
    <location>
        <begin position="30"/>
        <end position="42"/>
    </location>
</feature>
<dbReference type="OrthoDB" id="1053009at2759"/>